<dbReference type="AlphaFoldDB" id="A0A7Z0S0E8"/>
<proteinExistence type="predicted"/>
<dbReference type="Proteomes" id="UP000526892">
    <property type="component" value="Unassembled WGS sequence"/>
</dbReference>
<evidence type="ECO:0000313" key="5">
    <source>
        <dbReference type="Proteomes" id="UP000526892"/>
    </source>
</evidence>
<evidence type="ECO:0000259" key="3">
    <source>
        <dbReference type="Pfam" id="PF13511"/>
    </source>
</evidence>
<comment type="caution">
    <text evidence="4">The sequence shown here is derived from an EMBL/GenBank/DDBJ whole genome shotgun (WGS) entry which is preliminary data.</text>
</comment>
<feature type="chain" id="PRO_5030612045" evidence="2">
    <location>
        <begin position="21"/>
        <end position="103"/>
    </location>
</feature>
<evidence type="ECO:0000256" key="1">
    <source>
        <dbReference type="SAM" id="MobiDB-lite"/>
    </source>
</evidence>
<keyword evidence="2" id="KW-0732">Signal</keyword>
<keyword evidence="5" id="KW-1185">Reference proteome</keyword>
<dbReference type="Pfam" id="PF13511">
    <property type="entry name" value="DUF4124"/>
    <property type="match status" value="1"/>
</dbReference>
<name>A0A7Z0S0E8_9GAMM</name>
<reference evidence="4 5" key="1">
    <citation type="journal article" date="2003" name="Extremophiles">
        <title>Halomonas glaciei sp. nov. isolated from fast ice of Adelie Land, Antarctica.</title>
        <authorList>
            <person name="Reddy G.S."/>
            <person name="Raghavan P.U."/>
            <person name="Sarita N.B."/>
            <person name="Prakash J.S."/>
            <person name="Nagesh N."/>
            <person name="Delille D."/>
            <person name="Shivaji S."/>
        </authorList>
    </citation>
    <scope>NUCLEOTIDE SEQUENCE [LARGE SCALE GENOMIC DNA]</scope>
    <source>
        <strain evidence="4 5">DD39</strain>
    </source>
</reference>
<feature type="region of interest" description="Disordered" evidence="1">
    <location>
        <begin position="38"/>
        <end position="68"/>
    </location>
</feature>
<dbReference type="EMBL" id="JACCDE010000045">
    <property type="protein sequence ID" value="NYS80235.1"/>
    <property type="molecule type" value="Genomic_DNA"/>
</dbReference>
<evidence type="ECO:0000313" key="4">
    <source>
        <dbReference type="EMBL" id="NYS80235.1"/>
    </source>
</evidence>
<evidence type="ECO:0000256" key="2">
    <source>
        <dbReference type="SAM" id="SignalP"/>
    </source>
</evidence>
<organism evidence="4 5">
    <name type="scientific">Vreelandella glaciei</name>
    <dbReference type="NCBI Taxonomy" id="186761"/>
    <lineage>
        <taxon>Bacteria</taxon>
        <taxon>Pseudomonadati</taxon>
        <taxon>Pseudomonadota</taxon>
        <taxon>Gammaproteobacteria</taxon>
        <taxon>Oceanospirillales</taxon>
        <taxon>Halomonadaceae</taxon>
        <taxon>Vreelandella</taxon>
    </lineage>
</organism>
<gene>
    <name evidence="4" type="ORF">HZS80_21470</name>
</gene>
<sequence>MVRQITTFIMFSCLSSFAHAELYKCVANGHTTFQDFPCASGESSKVDTDNLTVIPPPPVRPPSQSSQLITPQPRRYFYFPHRSVYQTTLERRNARVRMRARLP</sequence>
<accession>A0A7Z0S0E8</accession>
<feature type="domain" description="DUF4124" evidence="3">
    <location>
        <begin position="10"/>
        <end position="61"/>
    </location>
</feature>
<dbReference type="InterPro" id="IPR025392">
    <property type="entry name" value="DUF4124"/>
</dbReference>
<protein>
    <submittedName>
        <fullName evidence="4">DUF4124 domain-containing protein</fullName>
    </submittedName>
</protein>
<feature type="signal peptide" evidence="2">
    <location>
        <begin position="1"/>
        <end position="20"/>
    </location>
</feature>